<dbReference type="EMBL" id="WJJP01000634">
    <property type="protein sequence ID" value="MBD3326764.1"/>
    <property type="molecule type" value="Genomic_DNA"/>
</dbReference>
<feature type="non-terminal residue" evidence="3">
    <location>
        <position position="270"/>
    </location>
</feature>
<feature type="chain" id="PRO_5038910992" evidence="2">
    <location>
        <begin position="23"/>
        <end position="270"/>
    </location>
</feature>
<dbReference type="InterPro" id="IPR011990">
    <property type="entry name" value="TPR-like_helical_dom_sf"/>
</dbReference>
<dbReference type="AlphaFoldDB" id="A0A9D5JYW6"/>
<dbReference type="SUPFAM" id="SSF48452">
    <property type="entry name" value="TPR-like"/>
    <property type="match status" value="1"/>
</dbReference>
<feature type="region of interest" description="Disordered" evidence="1">
    <location>
        <begin position="228"/>
        <end position="270"/>
    </location>
</feature>
<reference evidence="3" key="1">
    <citation type="submission" date="2019-11" db="EMBL/GenBank/DDBJ databases">
        <title>Microbial mats filling the niche in hypersaline microbial mats.</title>
        <authorList>
            <person name="Wong H.L."/>
            <person name="Macleod F.I."/>
            <person name="White R.A. III"/>
            <person name="Burns B.P."/>
        </authorList>
    </citation>
    <scope>NUCLEOTIDE SEQUENCE</scope>
    <source>
        <strain evidence="3">Rbin_158</strain>
    </source>
</reference>
<feature type="signal peptide" evidence="2">
    <location>
        <begin position="1"/>
        <end position="22"/>
    </location>
</feature>
<accession>A0A9D5JYW6</accession>
<name>A0A9D5JYW6_9BACT</name>
<proteinExistence type="predicted"/>
<sequence>MRIWKISLFLSLLMLAARPGLGMEQKWVDDLNRRFPGIGYEFREAVKQKIAQHGGDFTPETLIERLLASPDYVEGQITNAKSFGLHSELMLLYPAVGKYQEALQEAELLRDFVLTYSESEPNIVQTFRGVYVELLIINEAYEAALEEIEALLTINPDEPGNYLSRGIILLQLGHLDRALEDLRTLLVMPETPQYAQQLFAFMLHHRDQFQEARVQPNTMIDVMLKDLEPEPQTRRITIPDQPTEQPSAASPTPRATPTPSPSPIPTPQPV</sequence>
<feature type="compositionally biased region" description="Pro residues" evidence="1">
    <location>
        <begin position="254"/>
        <end position="270"/>
    </location>
</feature>
<gene>
    <name evidence="3" type="ORF">GF339_19425</name>
</gene>
<evidence type="ECO:0000256" key="2">
    <source>
        <dbReference type="SAM" id="SignalP"/>
    </source>
</evidence>
<evidence type="ECO:0000313" key="4">
    <source>
        <dbReference type="Proteomes" id="UP000649604"/>
    </source>
</evidence>
<dbReference type="Proteomes" id="UP000649604">
    <property type="component" value="Unassembled WGS sequence"/>
</dbReference>
<protein>
    <submittedName>
        <fullName evidence="3">Tetratricopeptide repeat protein</fullName>
    </submittedName>
</protein>
<dbReference type="Gene3D" id="1.25.40.10">
    <property type="entry name" value="Tetratricopeptide repeat domain"/>
    <property type="match status" value="1"/>
</dbReference>
<dbReference type="Pfam" id="PF13371">
    <property type="entry name" value="TPR_9"/>
    <property type="match status" value="1"/>
</dbReference>
<comment type="caution">
    <text evidence="3">The sequence shown here is derived from an EMBL/GenBank/DDBJ whole genome shotgun (WGS) entry which is preliminary data.</text>
</comment>
<organism evidence="3 4">
    <name type="scientific">candidate division KSB3 bacterium</name>
    <dbReference type="NCBI Taxonomy" id="2044937"/>
    <lineage>
        <taxon>Bacteria</taxon>
        <taxon>candidate division KSB3</taxon>
    </lineage>
</organism>
<evidence type="ECO:0000256" key="1">
    <source>
        <dbReference type="SAM" id="MobiDB-lite"/>
    </source>
</evidence>
<keyword evidence="2" id="KW-0732">Signal</keyword>
<evidence type="ECO:0000313" key="3">
    <source>
        <dbReference type="EMBL" id="MBD3326764.1"/>
    </source>
</evidence>